<gene>
    <name evidence="1" type="ORF">ACFQXB_18290</name>
</gene>
<organism evidence="1 2">
    <name type="scientific">Plastorhodobacter daqingensis</name>
    <dbReference type="NCBI Taxonomy" id="1387281"/>
    <lineage>
        <taxon>Bacteria</taxon>
        <taxon>Pseudomonadati</taxon>
        <taxon>Pseudomonadota</taxon>
        <taxon>Alphaproteobacteria</taxon>
        <taxon>Rhodobacterales</taxon>
        <taxon>Paracoccaceae</taxon>
        <taxon>Plastorhodobacter</taxon>
    </lineage>
</organism>
<evidence type="ECO:0000313" key="2">
    <source>
        <dbReference type="Proteomes" id="UP001596516"/>
    </source>
</evidence>
<proteinExistence type="predicted"/>
<protein>
    <submittedName>
        <fullName evidence="1">Uncharacterized protein</fullName>
    </submittedName>
</protein>
<dbReference type="EMBL" id="JBHTFQ010000014">
    <property type="protein sequence ID" value="MFC7706135.1"/>
    <property type="molecule type" value="Genomic_DNA"/>
</dbReference>
<name>A0ABW2URG5_9RHOB</name>
<accession>A0ABW2URG5</accession>
<evidence type="ECO:0000313" key="1">
    <source>
        <dbReference type="EMBL" id="MFC7706135.1"/>
    </source>
</evidence>
<reference evidence="2" key="1">
    <citation type="journal article" date="2019" name="Int. J. Syst. Evol. Microbiol.">
        <title>The Global Catalogue of Microorganisms (GCM) 10K type strain sequencing project: providing services to taxonomists for standard genome sequencing and annotation.</title>
        <authorList>
            <consortium name="The Broad Institute Genomics Platform"/>
            <consortium name="The Broad Institute Genome Sequencing Center for Infectious Disease"/>
            <person name="Wu L."/>
            <person name="Ma J."/>
        </authorList>
    </citation>
    <scope>NUCLEOTIDE SEQUENCE [LARGE SCALE GENOMIC DNA]</scope>
    <source>
        <strain evidence="2">CGMCC 1.12750</strain>
    </source>
</reference>
<dbReference type="Proteomes" id="UP001596516">
    <property type="component" value="Unassembled WGS sequence"/>
</dbReference>
<sequence length="113" mass="13037">MLNFLLGQPYSRLRSWNPPHGFKLGHEFIGRDARPRIIGCAQNSALQQFLSQIQMWLQLPSLIEKNEDSLRRIEKQALLDPIKKPQSDSRRQIRLKSKTAFCRSVPNSLGLLV</sequence>
<comment type="caution">
    <text evidence="1">The sequence shown here is derived from an EMBL/GenBank/DDBJ whole genome shotgun (WGS) entry which is preliminary data.</text>
</comment>
<keyword evidence="2" id="KW-1185">Reference proteome</keyword>
<dbReference type="RefSeq" id="WP_377406682.1">
    <property type="nucleotide sequence ID" value="NZ_JBHTFQ010000014.1"/>
</dbReference>